<dbReference type="Proteomes" id="UP000006671">
    <property type="component" value="Unassembled WGS sequence"/>
</dbReference>
<dbReference type="VEuPathDB" id="AmoebaDB:NAEGRDRAFT_63043"/>
<gene>
    <name evidence="1" type="ORF">NAEGRDRAFT_63043</name>
</gene>
<dbReference type="OrthoDB" id="10257728at2759"/>
<dbReference type="GeneID" id="8849941"/>
<organism evidence="2">
    <name type="scientific">Naegleria gruberi</name>
    <name type="common">Amoeba</name>
    <dbReference type="NCBI Taxonomy" id="5762"/>
    <lineage>
        <taxon>Eukaryota</taxon>
        <taxon>Discoba</taxon>
        <taxon>Heterolobosea</taxon>
        <taxon>Tetramitia</taxon>
        <taxon>Eutetramitia</taxon>
        <taxon>Vahlkampfiidae</taxon>
        <taxon>Naegleria</taxon>
    </lineage>
</organism>
<evidence type="ECO:0000313" key="2">
    <source>
        <dbReference type="Proteomes" id="UP000006671"/>
    </source>
</evidence>
<protein>
    <submittedName>
        <fullName evidence="1">Predicted protein</fullName>
    </submittedName>
</protein>
<dbReference type="EMBL" id="GG738849">
    <property type="protein sequence ID" value="EFC49082.1"/>
    <property type="molecule type" value="Genomic_DNA"/>
</dbReference>
<proteinExistence type="predicted"/>
<dbReference type="GO" id="GO:0006450">
    <property type="term" value="P:regulation of translational fidelity"/>
    <property type="evidence" value="ECO:0007669"/>
    <property type="project" value="InterPro"/>
</dbReference>
<dbReference type="InterPro" id="IPR036113">
    <property type="entry name" value="Asp/Glu-ADT_sf_sub_c"/>
</dbReference>
<dbReference type="InParanoid" id="D2V2L7"/>
<dbReference type="InterPro" id="IPR003837">
    <property type="entry name" value="GatC"/>
</dbReference>
<dbReference type="KEGG" id="ngr:NAEGRDRAFT_63043"/>
<sequence>MSASRVLTHLRGKTLSQLKASGSMPESCFSIAQLMRVNDDSALSTKNSIISKEQINKLCLLSRVSIKEENQLEKLTKDVNNIVLCLDILQQAKVPSETIPMYSPMQFYKERNNRWREDIPTTNTSEAESIARRKNLIQGNTLDVKAGYFIAPKVK</sequence>
<keyword evidence="2" id="KW-1185">Reference proteome</keyword>
<dbReference type="RefSeq" id="XP_002681826.1">
    <property type="nucleotide sequence ID" value="XM_002681780.1"/>
</dbReference>
<name>D2V2L7_NAEGR</name>
<dbReference type="SUPFAM" id="SSF141000">
    <property type="entry name" value="Glu-tRNAGln amidotransferase C subunit"/>
    <property type="match status" value="1"/>
</dbReference>
<dbReference type="AlphaFoldDB" id="D2V2L7"/>
<reference evidence="1 2" key="1">
    <citation type="journal article" date="2010" name="Cell">
        <title>The genome of Naegleria gruberi illuminates early eukaryotic versatility.</title>
        <authorList>
            <person name="Fritz-Laylin L.K."/>
            <person name="Prochnik S.E."/>
            <person name="Ginger M.L."/>
            <person name="Dacks J.B."/>
            <person name="Carpenter M.L."/>
            <person name="Field M.C."/>
            <person name="Kuo A."/>
            <person name="Paredez A."/>
            <person name="Chapman J."/>
            <person name="Pham J."/>
            <person name="Shu S."/>
            <person name="Neupane R."/>
            <person name="Cipriano M."/>
            <person name="Mancuso J."/>
            <person name="Tu H."/>
            <person name="Salamov A."/>
            <person name="Lindquist E."/>
            <person name="Shapiro H."/>
            <person name="Lucas S."/>
            <person name="Grigoriev I.V."/>
            <person name="Cande W.Z."/>
            <person name="Fulton C."/>
            <person name="Rokhsar D.S."/>
            <person name="Dawson S.C."/>
        </authorList>
    </citation>
    <scope>NUCLEOTIDE SEQUENCE [LARGE SCALE GENOMIC DNA]</scope>
    <source>
        <strain evidence="1 2">NEG-M</strain>
    </source>
</reference>
<evidence type="ECO:0000313" key="1">
    <source>
        <dbReference type="EMBL" id="EFC49082.1"/>
    </source>
</evidence>
<dbReference type="OMA" id="MYSPMQF"/>
<accession>D2V2L7</accession>
<dbReference type="Pfam" id="PF02686">
    <property type="entry name" value="GatC"/>
    <property type="match status" value="1"/>
</dbReference>